<protein>
    <recommendedName>
        <fullName evidence="1">DUF6593 domain-containing protein</fullName>
    </recommendedName>
</protein>
<evidence type="ECO:0000259" key="1">
    <source>
        <dbReference type="Pfam" id="PF20236"/>
    </source>
</evidence>
<sequence length="179" mass="20872">MEAVFDNKNNVLNAQIRATHDNSVLYSLSTTFGYRGRKATILRDENPAPGASSIVGVIHWSDKTLEVFGHRKNCVELKRQTGWFFNRTKYWRWSQERKEYELLYDDEEWKATLDHNMSIAGRFCVPSRPRLFSKTPPVLLHLTKTALAEDEVFLILVFVYCEARRQDKTNSYVSDTGCW</sequence>
<organism evidence="2 3">
    <name type="scientific">Mycena citricolor</name>
    <dbReference type="NCBI Taxonomy" id="2018698"/>
    <lineage>
        <taxon>Eukaryota</taxon>
        <taxon>Fungi</taxon>
        <taxon>Dikarya</taxon>
        <taxon>Basidiomycota</taxon>
        <taxon>Agaricomycotina</taxon>
        <taxon>Agaricomycetes</taxon>
        <taxon>Agaricomycetidae</taxon>
        <taxon>Agaricales</taxon>
        <taxon>Marasmiineae</taxon>
        <taxon>Mycenaceae</taxon>
        <taxon>Mycena</taxon>
    </lineage>
</organism>
<proteinExistence type="predicted"/>
<gene>
    <name evidence="2" type="ORF">MYCIT1_LOCUS22114</name>
</gene>
<dbReference type="Proteomes" id="UP001295794">
    <property type="component" value="Unassembled WGS sequence"/>
</dbReference>
<dbReference type="AlphaFoldDB" id="A0AAD2Q4H7"/>
<dbReference type="InterPro" id="IPR046528">
    <property type="entry name" value="DUF6593"/>
</dbReference>
<dbReference type="Pfam" id="PF20236">
    <property type="entry name" value="DUF6593"/>
    <property type="match status" value="1"/>
</dbReference>
<comment type="caution">
    <text evidence="2">The sequence shown here is derived from an EMBL/GenBank/DDBJ whole genome shotgun (WGS) entry which is preliminary data.</text>
</comment>
<keyword evidence="3" id="KW-1185">Reference proteome</keyword>
<feature type="domain" description="DUF6593" evidence="1">
    <location>
        <begin position="9"/>
        <end position="167"/>
    </location>
</feature>
<evidence type="ECO:0000313" key="3">
    <source>
        <dbReference type="Proteomes" id="UP001295794"/>
    </source>
</evidence>
<dbReference type="EMBL" id="CAVNYO010000403">
    <property type="protein sequence ID" value="CAK5274795.1"/>
    <property type="molecule type" value="Genomic_DNA"/>
</dbReference>
<reference evidence="2" key="1">
    <citation type="submission" date="2023-11" db="EMBL/GenBank/DDBJ databases">
        <authorList>
            <person name="De Vega J J."/>
            <person name="De Vega J J."/>
        </authorList>
    </citation>
    <scope>NUCLEOTIDE SEQUENCE</scope>
</reference>
<accession>A0AAD2Q4H7</accession>
<name>A0AAD2Q4H7_9AGAR</name>
<evidence type="ECO:0000313" key="2">
    <source>
        <dbReference type="EMBL" id="CAK5274795.1"/>
    </source>
</evidence>